<comment type="cofactor">
    <cofactor evidence="1">
        <name>Mn(2+)</name>
        <dbReference type="ChEBI" id="CHEBI:29035"/>
    </cofactor>
</comment>
<dbReference type="InterPro" id="IPR037123">
    <property type="entry name" value="PRibGlycinamide_synth_C_sf"/>
</dbReference>
<evidence type="ECO:0000256" key="9">
    <source>
        <dbReference type="ARBA" id="ARBA00022840"/>
    </source>
</evidence>
<dbReference type="NCBIfam" id="TIGR00081">
    <property type="entry name" value="purC"/>
    <property type="match status" value="1"/>
</dbReference>
<evidence type="ECO:0000256" key="4">
    <source>
        <dbReference type="ARBA" id="ARBA00005174"/>
    </source>
</evidence>
<dbReference type="GO" id="GO:0004637">
    <property type="term" value="F:phosphoribosylamine-glycine ligase activity"/>
    <property type="evidence" value="ECO:0007669"/>
    <property type="project" value="UniProtKB-EC"/>
</dbReference>
<dbReference type="InterPro" id="IPR001636">
    <property type="entry name" value="SAICAR_synth"/>
</dbReference>
<dbReference type="NCBIfam" id="NF010568">
    <property type="entry name" value="PRK13961.1"/>
    <property type="match status" value="1"/>
</dbReference>
<dbReference type="CDD" id="cd01414">
    <property type="entry name" value="SAICAR_synt_Sc"/>
    <property type="match status" value="1"/>
</dbReference>
<dbReference type="InterPro" id="IPR020561">
    <property type="entry name" value="PRibGlycinamid_synth_ATP-grasp"/>
</dbReference>
<evidence type="ECO:0000256" key="6">
    <source>
        <dbReference type="ARBA" id="ARBA00022598"/>
    </source>
</evidence>
<dbReference type="NCBIfam" id="TIGR00877">
    <property type="entry name" value="purD"/>
    <property type="match status" value="1"/>
</dbReference>
<keyword evidence="8 12" id="KW-0658">Purine biosynthesis</keyword>
<evidence type="ECO:0000256" key="14">
    <source>
        <dbReference type="SAM" id="MobiDB-lite"/>
    </source>
</evidence>
<gene>
    <name evidence="12" type="primary">purC</name>
    <name evidence="13" type="synonym">purD</name>
    <name evidence="16" type="ORF">H4W27_002539</name>
</gene>
<dbReference type="HAMAP" id="MF_00138">
    <property type="entry name" value="GARS"/>
    <property type="match status" value="1"/>
</dbReference>
<dbReference type="Gene3D" id="3.40.50.20">
    <property type="match status" value="1"/>
</dbReference>
<comment type="similarity">
    <text evidence="5 12">Belongs to the SAICAR synthetase family.</text>
</comment>
<evidence type="ECO:0000256" key="1">
    <source>
        <dbReference type="ARBA" id="ARBA00001936"/>
    </source>
</evidence>
<dbReference type="EMBL" id="JADBED010000001">
    <property type="protein sequence ID" value="MBE1525421.1"/>
    <property type="molecule type" value="Genomic_DNA"/>
</dbReference>
<keyword evidence="9 12" id="KW-0067">ATP-binding</keyword>
<organism evidence="16 17">
    <name type="scientific">Nesterenkonia lutea</name>
    <dbReference type="NCBI Taxonomy" id="272919"/>
    <lineage>
        <taxon>Bacteria</taxon>
        <taxon>Bacillati</taxon>
        <taxon>Actinomycetota</taxon>
        <taxon>Actinomycetes</taxon>
        <taxon>Micrococcales</taxon>
        <taxon>Micrococcaceae</taxon>
        <taxon>Nesterenkonia</taxon>
    </lineage>
</organism>
<dbReference type="InterPro" id="IPR000115">
    <property type="entry name" value="PRibGlycinamide_synth"/>
</dbReference>
<dbReference type="SUPFAM" id="SSF52440">
    <property type="entry name" value="PreATP-grasp domain"/>
    <property type="match status" value="1"/>
</dbReference>
<evidence type="ECO:0000256" key="11">
    <source>
        <dbReference type="ARBA" id="ARBA00048475"/>
    </source>
</evidence>
<dbReference type="Proteomes" id="UP000643525">
    <property type="component" value="Unassembled WGS sequence"/>
</dbReference>
<dbReference type="SMART" id="SM01209">
    <property type="entry name" value="GARS_A"/>
    <property type="match status" value="1"/>
</dbReference>
<dbReference type="Pfam" id="PF01071">
    <property type="entry name" value="GARS_A"/>
    <property type="match status" value="1"/>
</dbReference>
<sequence>MKVLVVGPGGREHAIVRALLRDEAVTSVEAAPGNAGIARDVTCHNLHAQDGAAVAALAVVGSFDLVIIGPEAPLAAGVADAVRDVGVPVFGPSAAAARLEASKSFAKEVMEAAQVPTAGAVHVTSLAAAREALDRFGAPHVVKDDGLAAGKGVVVTEDIEAALAHAQECFAAGGSVVIEEFLDGPEVSLFVLSDGVDLVPLSPAQDFKRIYDDDAGPNTGGMGAYTPLHWLDGYTETDASGVERDFVQIVVDTVAAPTLAEMARRGTPFVGVLYCGLAVTSRGVRVIEFNARFGDPETQAVLERLATPLGQLLLDCSTGSLGADRPLEWSRGCAASVVMAAQDYPETPRRGDLITGVEQAEALEGVAVLHAGTARDEEGRLITAGGRVFAVVGTGDSLQAAVDRAYAGVQEISWEGEQHRSDIAARALAGEITLANGSASGSSAAVSDGERPVSLEEEGVRSTELPPSSEDPPEEYPTGWVHLSSGKVRELYQPAPGSSWDGQDVVLMVASDRISAYDHVLSTPIPDKGIILTQLSLWWFDQLEAAGISHHVVSVDVPEEVAGRAMICRRLEMVEAECIARGYLTGSGLAEYRQTGAVTGLQLPEGLRDGSALDEPIFTPSSKAAQGDHDENISFETLTETVGVDLAMRLREATLRIYSLAESTCRAAGVILADTKLEFGFDAAGTLTVADEVLTPDSSRFWPAESWEPGAAQPSFDKQFVRDWLTSSESGWDRSSGQEPPALPEKIVSATRARYLEAYERLTGTELVF</sequence>
<comment type="catalytic activity">
    <reaction evidence="11 12">
        <text>5-amino-1-(5-phospho-D-ribosyl)imidazole-4-carboxylate + L-aspartate + ATP = (2S)-2-[5-amino-1-(5-phospho-beta-D-ribosyl)imidazole-4-carboxamido]succinate + ADP + phosphate + 2 H(+)</text>
        <dbReference type="Rhea" id="RHEA:22628"/>
        <dbReference type="ChEBI" id="CHEBI:15378"/>
        <dbReference type="ChEBI" id="CHEBI:29991"/>
        <dbReference type="ChEBI" id="CHEBI:30616"/>
        <dbReference type="ChEBI" id="CHEBI:43474"/>
        <dbReference type="ChEBI" id="CHEBI:58443"/>
        <dbReference type="ChEBI" id="CHEBI:77657"/>
        <dbReference type="ChEBI" id="CHEBI:456216"/>
        <dbReference type="EC" id="6.3.2.6"/>
    </reaction>
</comment>
<dbReference type="InterPro" id="IPR018236">
    <property type="entry name" value="SAICAR_synthetase_CS"/>
</dbReference>
<evidence type="ECO:0000256" key="10">
    <source>
        <dbReference type="ARBA" id="ARBA00038345"/>
    </source>
</evidence>
<evidence type="ECO:0000313" key="16">
    <source>
        <dbReference type="EMBL" id="MBE1525421.1"/>
    </source>
</evidence>
<evidence type="ECO:0000313" key="17">
    <source>
        <dbReference type="Proteomes" id="UP000643525"/>
    </source>
</evidence>
<name>A0ABR9JHL7_9MICC</name>
<keyword evidence="7 12" id="KW-0547">Nucleotide-binding</keyword>
<dbReference type="Gene3D" id="3.30.200.20">
    <property type="entry name" value="Phosphorylase Kinase, domain 1"/>
    <property type="match status" value="1"/>
</dbReference>
<dbReference type="SUPFAM" id="SSF56104">
    <property type="entry name" value="SAICAR synthase-like"/>
    <property type="match status" value="1"/>
</dbReference>
<dbReference type="PANTHER" id="PTHR43472">
    <property type="entry name" value="PHOSPHORIBOSYLAMINE--GLYCINE LIGASE"/>
    <property type="match status" value="1"/>
</dbReference>
<evidence type="ECO:0000256" key="13">
    <source>
        <dbReference type="HAMAP-Rule" id="MF_00138"/>
    </source>
</evidence>
<dbReference type="InterPro" id="IPR020562">
    <property type="entry name" value="PRibGlycinamide_synth_N"/>
</dbReference>
<dbReference type="HAMAP" id="MF_00137">
    <property type="entry name" value="SAICAR_synth"/>
    <property type="match status" value="1"/>
</dbReference>
<evidence type="ECO:0000256" key="8">
    <source>
        <dbReference type="ARBA" id="ARBA00022755"/>
    </source>
</evidence>
<evidence type="ECO:0000256" key="2">
    <source>
        <dbReference type="ARBA" id="ARBA00001946"/>
    </source>
</evidence>
<dbReference type="SUPFAM" id="SSF51246">
    <property type="entry name" value="Rudiment single hybrid motif"/>
    <property type="match status" value="1"/>
</dbReference>
<dbReference type="Pfam" id="PF02843">
    <property type="entry name" value="GARS_C"/>
    <property type="match status" value="1"/>
</dbReference>
<feature type="domain" description="ATP-grasp" evidence="15">
    <location>
        <begin position="107"/>
        <end position="318"/>
    </location>
</feature>
<dbReference type="EC" id="6.3.2.6" evidence="12"/>
<dbReference type="InterPro" id="IPR020560">
    <property type="entry name" value="PRibGlycinamide_synth_C-dom"/>
</dbReference>
<accession>A0ABR9JHL7</accession>
<comment type="caution">
    <text evidence="16">The sequence shown here is derived from an EMBL/GenBank/DDBJ whole genome shotgun (WGS) entry which is preliminary data.</text>
</comment>
<feature type="region of interest" description="Disordered" evidence="14">
    <location>
        <begin position="438"/>
        <end position="480"/>
    </location>
</feature>
<dbReference type="Pfam" id="PF01259">
    <property type="entry name" value="SAICAR_synt"/>
    <property type="match status" value="1"/>
</dbReference>
<dbReference type="InterPro" id="IPR020559">
    <property type="entry name" value="PRibGlycinamide_synth_CS"/>
</dbReference>
<dbReference type="InterPro" id="IPR016185">
    <property type="entry name" value="PreATP-grasp_dom_sf"/>
</dbReference>
<dbReference type="EC" id="6.3.4.13" evidence="13"/>
<keyword evidence="17" id="KW-1185">Reference proteome</keyword>
<feature type="compositionally biased region" description="Low complexity" evidence="14">
    <location>
        <begin position="438"/>
        <end position="447"/>
    </location>
</feature>
<dbReference type="SMART" id="SM01210">
    <property type="entry name" value="GARS_C"/>
    <property type="match status" value="1"/>
</dbReference>
<keyword evidence="6 12" id="KW-0436">Ligase</keyword>
<dbReference type="InterPro" id="IPR011054">
    <property type="entry name" value="Rudment_hybrid_motif"/>
</dbReference>
<dbReference type="InterPro" id="IPR013815">
    <property type="entry name" value="ATP_grasp_subdomain_1"/>
</dbReference>
<evidence type="ECO:0000256" key="3">
    <source>
        <dbReference type="ARBA" id="ARBA00004672"/>
    </source>
</evidence>
<dbReference type="Gene3D" id="3.30.1490.20">
    <property type="entry name" value="ATP-grasp fold, A domain"/>
    <property type="match status" value="1"/>
</dbReference>
<evidence type="ECO:0000259" key="15">
    <source>
        <dbReference type="PROSITE" id="PS50975"/>
    </source>
</evidence>
<dbReference type="InterPro" id="IPR028923">
    <property type="entry name" value="SAICAR_synt/ADE2_N"/>
</dbReference>
<protein>
    <recommendedName>
        <fullName evidence="12 13">Multifunctional fusion protein</fullName>
    </recommendedName>
    <domain>
        <recommendedName>
            <fullName evidence="13">Phosphoribosylamine--glycine ligase</fullName>
            <ecNumber evidence="13">6.3.4.13</ecNumber>
        </recommendedName>
        <alternativeName>
            <fullName evidence="13">GARS</fullName>
        </alternativeName>
        <alternativeName>
            <fullName evidence="13">Glycinamide ribonucleotide synthetase</fullName>
        </alternativeName>
        <alternativeName>
            <fullName evidence="13">Phosphoribosylglycinamide synthetase</fullName>
        </alternativeName>
    </domain>
    <domain>
        <recommendedName>
            <fullName evidence="12">Phosphoribosylaminoimidazole-succinocarboxamide synthase</fullName>
            <ecNumber evidence="12">6.3.2.6</ecNumber>
        </recommendedName>
        <alternativeName>
            <fullName evidence="12">SAICAR synthetase</fullName>
        </alternativeName>
    </domain>
</protein>
<evidence type="ECO:0000256" key="7">
    <source>
        <dbReference type="ARBA" id="ARBA00022741"/>
    </source>
</evidence>
<dbReference type="SUPFAM" id="SSF56059">
    <property type="entry name" value="Glutathione synthetase ATP-binding domain-like"/>
    <property type="match status" value="1"/>
</dbReference>
<evidence type="ECO:0000256" key="12">
    <source>
        <dbReference type="HAMAP-Rule" id="MF_00137"/>
    </source>
</evidence>
<dbReference type="PROSITE" id="PS50975">
    <property type="entry name" value="ATP_GRASP"/>
    <property type="match status" value="1"/>
</dbReference>
<dbReference type="RefSeq" id="WP_192596289.1">
    <property type="nucleotide sequence ID" value="NZ_BAAALJ010000026.1"/>
</dbReference>
<dbReference type="Gene3D" id="3.30.470.20">
    <property type="entry name" value="ATP-grasp fold, B domain"/>
    <property type="match status" value="2"/>
</dbReference>
<comment type="catalytic activity">
    <reaction evidence="13">
        <text>5-phospho-beta-D-ribosylamine + glycine + ATP = N(1)-(5-phospho-beta-D-ribosyl)glycinamide + ADP + phosphate + H(+)</text>
        <dbReference type="Rhea" id="RHEA:17453"/>
        <dbReference type="ChEBI" id="CHEBI:15378"/>
        <dbReference type="ChEBI" id="CHEBI:30616"/>
        <dbReference type="ChEBI" id="CHEBI:43474"/>
        <dbReference type="ChEBI" id="CHEBI:57305"/>
        <dbReference type="ChEBI" id="CHEBI:58681"/>
        <dbReference type="ChEBI" id="CHEBI:143788"/>
        <dbReference type="ChEBI" id="CHEBI:456216"/>
        <dbReference type="EC" id="6.3.4.13"/>
    </reaction>
</comment>
<dbReference type="Gene3D" id="3.90.600.10">
    <property type="entry name" value="Phosphoribosylglycinamide synthetase, C-terminal domain"/>
    <property type="match status" value="1"/>
</dbReference>
<comment type="similarity">
    <text evidence="10 13">Belongs to the GARS family.</text>
</comment>
<dbReference type="PROSITE" id="PS01058">
    <property type="entry name" value="SAICAR_SYNTHETASE_2"/>
    <property type="match status" value="1"/>
</dbReference>
<evidence type="ECO:0000256" key="5">
    <source>
        <dbReference type="ARBA" id="ARBA00010190"/>
    </source>
</evidence>
<comment type="pathway">
    <text evidence="4 13">Purine metabolism; IMP biosynthesis via de novo pathway; N(1)-(5-phospho-D-ribosyl)glycinamide from 5-phospho-alpha-D-ribose 1-diphosphate: step 2/2.</text>
</comment>
<reference evidence="16 17" key="1">
    <citation type="submission" date="2020-10" db="EMBL/GenBank/DDBJ databases">
        <title>Sequencing the genomes of 1000 actinobacteria strains.</title>
        <authorList>
            <person name="Klenk H.-P."/>
        </authorList>
    </citation>
    <scope>NUCLEOTIDE SEQUENCE [LARGE SCALE GENOMIC DNA]</scope>
    <source>
        <strain evidence="16 17">DSM 15666</strain>
    </source>
</reference>
<dbReference type="InterPro" id="IPR011761">
    <property type="entry name" value="ATP-grasp"/>
</dbReference>
<dbReference type="PANTHER" id="PTHR43472:SF1">
    <property type="entry name" value="PHOSPHORIBOSYLAMINE--GLYCINE LIGASE, CHLOROPLASTIC"/>
    <property type="match status" value="1"/>
</dbReference>
<feature type="compositionally biased region" description="Basic and acidic residues" evidence="14">
    <location>
        <begin position="448"/>
        <end position="461"/>
    </location>
</feature>
<dbReference type="PROSITE" id="PS00184">
    <property type="entry name" value="GARS"/>
    <property type="match status" value="1"/>
</dbReference>
<proteinExistence type="inferred from homology"/>
<comment type="pathway">
    <text evidence="3 12">Purine metabolism; IMP biosynthesis via de novo pathway; 5-amino-1-(5-phospho-D-ribosyl)imidazole-4-carboxamide from 5-amino-1-(5-phospho-D-ribosyl)imidazole-4-carboxylate: step 1/2.</text>
</comment>
<dbReference type="Pfam" id="PF02844">
    <property type="entry name" value="GARS_N"/>
    <property type="match status" value="1"/>
</dbReference>
<comment type="cofactor">
    <cofactor evidence="2">
        <name>Mg(2+)</name>
        <dbReference type="ChEBI" id="CHEBI:18420"/>
    </cofactor>
</comment>